<keyword evidence="9" id="KW-0067">ATP-binding</keyword>
<comment type="similarity">
    <text evidence="2">Belongs to the SUA5 family.</text>
</comment>
<evidence type="ECO:0000256" key="4">
    <source>
        <dbReference type="ARBA" id="ARBA00022490"/>
    </source>
</evidence>
<reference evidence="13 14" key="1">
    <citation type="submission" date="2021-05" db="EMBL/GenBank/DDBJ databases">
        <title>Whole genome sequence of Curtobacterium flaccumfaciens pv. flaccumfaciens strain CFBP 8819.</title>
        <authorList>
            <person name="Osdaghi E."/>
            <person name="Taghouti G."/>
            <person name="Portier P."/>
            <person name="Fazliarab A."/>
            <person name="Taghavi S.M."/>
            <person name="Briand M."/>
            <person name="Le-Saux M."/>
            <person name="Jacques M.-A."/>
        </authorList>
    </citation>
    <scope>NUCLEOTIDE SEQUENCE [LARGE SCALE GENOMIC DNA]</scope>
    <source>
        <strain evidence="13 14">CFBP 8819</strain>
    </source>
</reference>
<feature type="domain" description="YrdC-like" evidence="12">
    <location>
        <begin position="14"/>
        <end position="209"/>
    </location>
</feature>
<accession>A0ABS5VIV8</accession>
<keyword evidence="8" id="KW-0547">Nucleotide-binding</keyword>
<evidence type="ECO:0000256" key="3">
    <source>
        <dbReference type="ARBA" id="ARBA00012584"/>
    </source>
</evidence>
<comment type="catalytic activity">
    <reaction evidence="11">
        <text>L-threonine + hydrogencarbonate + ATP = L-threonylcarbamoyladenylate + diphosphate + H2O</text>
        <dbReference type="Rhea" id="RHEA:36407"/>
        <dbReference type="ChEBI" id="CHEBI:15377"/>
        <dbReference type="ChEBI" id="CHEBI:17544"/>
        <dbReference type="ChEBI" id="CHEBI:30616"/>
        <dbReference type="ChEBI" id="CHEBI:33019"/>
        <dbReference type="ChEBI" id="CHEBI:57926"/>
        <dbReference type="ChEBI" id="CHEBI:73682"/>
        <dbReference type="EC" id="2.7.7.87"/>
    </reaction>
</comment>
<evidence type="ECO:0000256" key="7">
    <source>
        <dbReference type="ARBA" id="ARBA00022695"/>
    </source>
</evidence>
<evidence type="ECO:0000256" key="11">
    <source>
        <dbReference type="ARBA" id="ARBA00048366"/>
    </source>
</evidence>
<dbReference type="PROSITE" id="PS51163">
    <property type="entry name" value="YRDC"/>
    <property type="match status" value="1"/>
</dbReference>
<evidence type="ECO:0000259" key="12">
    <source>
        <dbReference type="PROSITE" id="PS51163"/>
    </source>
</evidence>
<keyword evidence="7" id="KW-0548">Nucleotidyltransferase</keyword>
<dbReference type="NCBIfam" id="TIGR00057">
    <property type="entry name" value="L-threonylcarbamoyladenylate synthase"/>
    <property type="match status" value="1"/>
</dbReference>
<evidence type="ECO:0000313" key="13">
    <source>
        <dbReference type="EMBL" id="MBT1589372.1"/>
    </source>
</evidence>
<keyword evidence="4" id="KW-0963">Cytoplasm</keyword>
<dbReference type="PANTHER" id="PTHR17490:SF16">
    <property type="entry name" value="THREONYLCARBAMOYL-AMP SYNTHASE"/>
    <property type="match status" value="1"/>
</dbReference>
<evidence type="ECO:0000256" key="1">
    <source>
        <dbReference type="ARBA" id="ARBA00004496"/>
    </source>
</evidence>
<comment type="subcellular location">
    <subcellularLocation>
        <location evidence="1">Cytoplasm</location>
    </subcellularLocation>
</comment>
<name>A0ABS5VIV8_9MICO</name>
<dbReference type="InterPro" id="IPR017945">
    <property type="entry name" value="DHBP_synth_RibB-like_a/b_dom"/>
</dbReference>
<dbReference type="EMBL" id="JAHEWS010000033">
    <property type="protein sequence ID" value="MBT1589372.1"/>
    <property type="molecule type" value="Genomic_DNA"/>
</dbReference>
<dbReference type="Proteomes" id="UP001519641">
    <property type="component" value="Unassembled WGS sequence"/>
</dbReference>
<dbReference type="RefSeq" id="WP_214528528.1">
    <property type="nucleotide sequence ID" value="NZ_JAHEWO010000002.1"/>
</dbReference>
<evidence type="ECO:0000256" key="2">
    <source>
        <dbReference type="ARBA" id="ARBA00007663"/>
    </source>
</evidence>
<dbReference type="InterPro" id="IPR006070">
    <property type="entry name" value="Sua5-like_dom"/>
</dbReference>
<evidence type="ECO:0000256" key="9">
    <source>
        <dbReference type="ARBA" id="ARBA00022840"/>
    </source>
</evidence>
<organism evidence="13 14">
    <name type="scientific">Curtobacterium aurantiacum</name>
    <dbReference type="NCBI Taxonomy" id="3236919"/>
    <lineage>
        <taxon>Bacteria</taxon>
        <taxon>Bacillati</taxon>
        <taxon>Actinomycetota</taxon>
        <taxon>Actinomycetes</taxon>
        <taxon>Micrococcales</taxon>
        <taxon>Microbacteriaceae</taxon>
        <taxon>Curtobacterium</taxon>
    </lineage>
</organism>
<sequence length="224" mass="23315">MASRYDCTDSDGLLTGMRLARAALGRGELVVVPTDTVYGLAADAFSATAVQRLLDAKGRTRQSPPPVLIPGPPTLDALASEVPQPVRDLVAEFWPGGLTVILHAQPSLDWDLGETRGTVALRMPDSRIALELLQEVGPLAVSSANSTGDPAAMDVDAAERMLGDSVAIYLDGGPIGAHEGFEASTGSTIVDATGLTDGGKLRIVRHGVIPDEEIIRVVGADLVT</sequence>
<dbReference type="Gene3D" id="3.90.870.10">
    <property type="entry name" value="DHBP synthase"/>
    <property type="match status" value="1"/>
</dbReference>
<evidence type="ECO:0000256" key="6">
    <source>
        <dbReference type="ARBA" id="ARBA00022694"/>
    </source>
</evidence>
<evidence type="ECO:0000313" key="14">
    <source>
        <dbReference type="Proteomes" id="UP001519641"/>
    </source>
</evidence>
<keyword evidence="14" id="KW-1185">Reference proteome</keyword>
<dbReference type="PANTHER" id="PTHR17490">
    <property type="entry name" value="SUA5"/>
    <property type="match status" value="1"/>
</dbReference>
<evidence type="ECO:0000256" key="10">
    <source>
        <dbReference type="ARBA" id="ARBA00029774"/>
    </source>
</evidence>
<gene>
    <name evidence="13" type="ORF">KK097_16270</name>
</gene>
<dbReference type="InterPro" id="IPR050156">
    <property type="entry name" value="TC-AMP_synthase_SUA5"/>
</dbReference>
<keyword evidence="6" id="KW-0819">tRNA processing</keyword>
<dbReference type="SUPFAM" id="SSF55821">
    <property type="entry name" value="YrdC/RibB"/>
    <property type="match status" value="1"/>
</dbReference>
<proteinExistence type="inferred from homology"/>
<evidence type="ECO:0000256" key="5">
    <source>
        <dbReference type="ARBA" id="ARBA00022679"/>
    </source>
</evidence>
<dbReference type="Pfam" id="PF01300">
    <property type="entry name" value="Sua5_yciO_yrdC"/>
    <property type="match status" value="1"/>
</dbReference>
<comment type="caution">
    <text evidence="13">The sequence shown here is derived from an EMBL/GenBank/DDBJ whole genome shotgun (WGS) entry which is preliminary data.</text>
</comment>
<keyword evidence="5" id="KW-0808">Transferase</keyword>
<evidence type="ECO:0000256" key="8">
    <source>
        <dbReference type="ARBA" id="ARBA00022741"/>
    </source>
</evidence>
<protein>
    <recommendedName>
        <fullName evidence="10">L-threonylcarbamoyladenylate synthase</fullName>
        <ecNumber evidence="3">2.7.7.87</ecNumber>
    </recommendedName>
    <alternativeName>
        <fullName evidence="10">L-threonylcarbamoyladenylate synthase</fullName>
    </alternativeName>
</protein>
<dbReference type="EC" id="2.7.7.87" evidence="3"/>